<gene>
    <name evidence="2" type="ORF">ACFO5T_13505</name>
</gene>
<protein>
    <submittedName>
        <fullName evidence="2">Uncharacterized protein</fullName>
    </submittedName>
</protein>
<evidence type="ECO:0000256" key="1">
    <source>
        <dbReference type="SAM" id="MobiDB-lite"/>
    </source>
</evidence>
<keyword evidence="3" id="KW-1185">Reference proteome</keyword>
<sequence length="58" mass="6843">MKRKEEENNKSEREKEIDARIIRDDPQPISIGNGVHRERSKLAKKESKDKAQQRAKKN</sequence>
<dbReference type="Proteomes" id="UP001595878">
    <property type="component" value="Unassembled WGS sequence"/>
</dbReference>
<accession>A0ABV9LCF3</accession>
<dbReference type="EMBL" id="JBHSHB010000024">
    <property type="protein sequence ID" value="MFC4691450.1"/>
    <property type="molecule type" value="Genomic_DNA"/>
</dbReference>
<name>A0ABV9LCF3_9FLAO</name>
<feature type="compositionally biased region" description="Basic and acidic residues" evidence="1">
    <location>
        <begin position="35"/>
        <end position="52"/>
    </location>
</feature>
<organism evidence="2 3">
    <name type="scientific">Dokdonia genika</name>
    <dbReference type="NCBI Taxonomy" id="308113"/>
    <lineage>
        <taxon>Bacteria</taxon>
        <taxon>Pseudomonadati</taxon>
        <taxon>Bacteroidota</taxon>
        <taxon>Flavobacteriia</taxon>
        <taxon>Flavobacteriales</taxon>
        <taxon>Flavobacteriaceae</taxon>
        <taxon>Dokdonia</taxon>
    </lineage>
</organism>
<evidence type="ECO:0000313" key="2">
    <source>
        <dbReference type="EMBL" id="MFC4691450.1"/>
    </source>
</evidence>
<dbReference type="RefSeq" id="WP_380035361.1">
    <property type="nucleotide sequence ID" value="NZ_JBHSHB010000024.1"/>
</dbReference>
<proteinExistence type="predicted"/>
<feature type="region of interest" description="Disordered" evidence="1">
    <location>
        <begin position="1"/>
        <end position="58"/>
    </location>
</feature>
<reference evidence="3" key="1">
    <citation type="journal article" date="2019" name="Int. J. Syst. Evol. Microbiol.">
        <title>The Global Catalogue of Microorganisms (GCM) 10K type strain sequencing project: providing services to taxonomists for standard genome sequencing and annotation.</title>
        <authorList>
            <consortium name="The Broad Institute Genomics Platform"/>
            <consortium name="The Broad Institute Genome Sequencing Center for Infectious Disease"/>
            <person name="Wu L."/>
            <person name="Ma J."/>
        </authorList>
    </citation>
    <scope>NUCLEOTIDE SEQUENCE [LARGE SCALE GENOMIC DNA]</scope>
    <source>
        <strain evidence="3">CGMCC 4.7427</strain>
    </source>
</reference>
<evidence type="ECO:0000313" key="3">
    <source>
        <dbReference type="Proteomes" id="UP001595878"/>
    </source>
</evidence>
<feature type="compositionally biased region" description="Basic and acidic residues" evidence="1">
    <location>
        <begin position="1"/>
        <end position="26"/>
    </location>
</feature>
<comment type="caution">
    <text evidence="2">The sequence shown here is derived from an EMBL/GenBank/DDBJ whole genome shotgun (WGS) entry which is preliminary data.</text>
</comment>